<comment type="caution">
    <text evidence="2">The sequence shown here is derived from an EMBL/GenBank/DDBJ whole genome shotgun (WGS) entry which is preliminary data.</text>
</comment>
<dbReference type="InterPro" id="IPR036610">
    <property type="entry name" value="PEBP-like_sf"/>
</dbReference>
<accession>A0A7C2XV09</accession>
<evidence type="ECO:0000313" key="2">
    <source>
        <dbReference type="EMBL" id="HET97578.1"/>
    </source>
</evidence>
<dbReference type="PANTHER" id="PTHR30289">
    <property type="entry name" value="UNCHARACTERIZED PROTEIN YBCL-RELATED"/>
    <property type="match status" value="1"/>
</dbReference>
<feature type="region of interest" description="Disordered" evidence="1">
    <location>
        <begin position="74"/>
        <end position="97"/>
    </location>
</feature>
<dbReference type="AlphaFoldDB" id="A0A7C2XV09"/>
<gene>
    <name evidence="2" type="ORF">ENN98_02545</name>
</gene>
<dbReference type="CDD" id="cd00865">
    <property type="entry name" value="PEBP_bact_arch"/>
    <property type="match status" value="1"/>
</dbReference>
<protein>
    <submittedName>
        <fullName evidence="2">YbhB/YbcL family Raf kinase inhibitor-like protein</fullName>
    </submittedName>
</protein>
<reference evidence="2" key="1">
    <citation type="journal article" date="2020" name="mSystems">
        <title>Genome- and Community-Level Interaction Insights into Carbon Utilization and Element Cycling Functions of Hydrothermarchaeota in Hydrothermal Sediment.</title>
        <authorList>
            <person name="Zhou Z."/>
            <person name="Liu Y."/>
            <person name="Xu W."/>
            <person name="Pan J."/>
            <person name="Luo Z.H."/>
            <person name="Li M."/>
        </authorList>
    </citation>
    <scope>NUCLEOTIDE SEQUENCE [LARGE SCALE GENOMIC DNA]</scope>
    <source>
        <strain evidence="2">SpSt-1224</strain>
    </source>
</reference>
<dbReference type="Pfam" id="PF01161">
    <property type="entry name" value="PBP"/>
    <property type="match status" value="1"/>
</dbReference>
<proteinExistence type="predicted"/>
<organism evidence="2">
    <name type="scientific">Desulfurivibrio alkaliphilus</name>
    <dbReference type="NCBI Taxonomy" id="427923"/>
    <lineage>
        <taxon>Bacteria</taxon>
        <taxon>Pseudomonadati</taxon>
        <taxon>Thermodesulfobacteriota</taxon>
        <taxon>Desulfobulbia</taxon>
        <taxon>Desulfobulbales</taxon>
        <taxon>Desulfobulbaceae</taxon>
        <taxon>Desulfurivibrio</taxon>
    </lineage>
</organism>
<dbReference type="NCBIfam" id="TIGR00481">
    <property type="entry name" value="YbhB/YbcL family Raf kinase inhibitor-like protein"/>
    <property type="match status" value="1"/>
</dbReference>
<evidence type="ECO:0000256" key="1">
    <source>
        <dbReference type="SAM" id="MobiDB-lite"/>
    </source>
</evidence>
<dbReference type="EMBL" id="DSDS01000056">
    <property type="protein sequence ID" value="HET97578.1"/>
    <property type="molecule type" value="Genomic_DNA"/>
</dbReference>
<dbReference type="InterPro" id="IPR005247">
    <property type="entry name" value="YbhB_YbcL/LppC-like"/>
</dbReference>
<dbReference type="PANTHER" id="PTHR30289:SF1">
    <property type="entry name" value="PEBP (PHOSPHATIDYLETHANOLAMINE-BINDING PROTEIN) FAMILY PROTEIN"/>
    <property type="match status" value="1"/>
</dbReference>
<dbReference type="Proteomes" id="UP000885986">
    <property type="component" value="Unassembled WGS sequence"/>
</dbReference>
<name>A0A7C2XV09_9BACT</name>
<sequence length="152" mass="16628">MRLTSSAFADGGLIPARYTCDGDNINPPLEIAGVPAATVSLVLIMDDPDVPKSARPDGMWDHWLIFNMPPTLTRIEENQEPPGDQGTGTAGNRQYHGPCPPDREHRYFFKLYALDCRLALPAGAAKPGIEAAMAGHILAMAELMGRYDRPRR</sequence>
<dbReference type="Gene3D" id="3.90.280.10">
    <property type="entry name" value="PEBP-like"/>
    <property type="match status" value="1"/>
</dbReference>
<dbReference type="SUPFAM" id="SSF49777">
    <property type="entry name" value="PEBP-like"/>
    <property type="match status" value="1"/>
</dbReference>
<dbReference type="InterPro" id="IPR008914">
    <property type="entry name" value="PEBP"/>
</dbReference>